<gene>
    <name evidence="11" type="ORF">BJ875DRAFT_488234</name>
</gene>
<evidence type="ECO:0000256" key="3">
    <source>
        <dbReference type="ARBA" id="ARBA00012780"/>
    </source>
</evidence>
<evidence type="ECO:0000256" key="4">
    <source>
        <dbReference type="ARBA" id="ARBA00022729"/>
    </source>
</evidence>
<evidence type="ECO:0000313" key="11">
    <source>
        <dbReference type="EMBL" id="KAG9230175.1"/>
    </source>
</evidence>
<evidence type="ECO:0000256" key="7">
    <source>
        <dbReference type="ARBA" id="ARBA00023316"/>
    </source>
</evidence>
<keyword evidence="6" id="KW-0326">Glycosidase</keyword>
<evidence type="ECO:0000313" key="12">
    <source>
        <dbReference type="Proteomes" id="UP000824998"/>
    </source>
</evidence>
<keyword evidence="5 11" id="KW-0378">Hydrolase</keyword>
<dbReference type="GO" id="GO:0071555">
    <property type="term" value="P:cell wall organization"/>
    <property type="evidence" value="ECO:0007669"/>
    <property type="project" value="UniProtKB-KW"/>
</dbReference>
<organism evidence="11 12">
    <name type="scientific">Amylocarpus encephaloides</name>
    <dbReference type="NCBI Taxonomy" id="45428"/>
    <lineage>
        <taxon>Eukaryota</taxon>
        <taxon>Fungi</taxon>
        <taxon>Dikarya</taxon>
        <taxon>Ascomycota</taxon>
        <taxon>Pezizomycotina</taxon>
        <taxon>Leotiomycetes</taxon>
        <taxon>Helotiales</taxon>
        <taxon>Helotiales incertae sedis</taxon>
        <taxon>Amylocarpus</taxon>
    </lineage>
</organism>
<comment type="caution">
    <text evidence="11">The sequence shown here is derived from an EMBL/GenBank/DDBJ whole genome shotgun (WGS) entry which is preliminary data.</text>
</comment>
<dbReference type="PANTHER" id="PTHR31737">
    <property type="entry name" value="PROTEIN TOS1"/>
    <property type="match status" value="1"/>
</dbReference>
<evidence type="ECO:0000259" key="9">
    <source>
        <dbReference type="Pfam" id="PF10287"/>
    </source>
</evidence>
<evidence type="ECO:0000256" key="5">
    <source>
        <dbReference type="ARBA" id="ARBA00022801"/>
    </source>
</evidence>
<feature type="chain" id="PRO_5040429879" description="glucan endo-1,3-beta-D-glucosidase" evidence="8">
    <location>
        <begin position="22"/>
        <end position="486"/>
    </location>
</feature>
<evidence type="ECO:0000256" key="1">
    <source>
        <dbReference type="ARBA" id="ARBA00000382"/>
    </source>
</evidence>
<dbReference type="EMBL" id="MU251695">
    <property type="protein sequence ID" value="KAG9230175.1"/>
    <property type="molecule type" value="Genomic_DNA"/>
</dbReference>
<evidence type="ECO:0000256" key="2">
    <source>
        <dbReference type="ARBA" id="ARBA00006055"/>
    </source>
</evidence>
<dbReference type="InterPro" id="IPR018807">
    <property type="entry name" value="YJL171C/Tos1_N"/>
</dbReference>
<sequence length="486" mass="51721">MHVHLVAAGLTAATLLTKVQADLCHLGSTNIDGNEYCQAVQAIRYSNIGTPGTYSEVTNMAPDGTCLSKPKHFSGPLAPLDEEISLHFRGPLHLKQFAAYVPSSAGKKKRLSSLHRRNQGHQHQHQHLHNAQKRKDTWHANEEREIISATIDGVVVSWEINYSGDGGSHATAPQIVTATIDGQVVSWTNNWFGTTATPTSSAASAVTRASQPSKAKPAAIATKAAVAQPANPTSVSISQNSIHDSLGAGVFERIGYYDSASQTVDNLVFLGNHGGDGSGVFDEHYGASLAYSNSKGTGGAASPQILSDVVIPSDSEVIIMLQQECKDNSCGYVRPGSVAQHGFAGADKMFLMEFSMPFDGKSGFNADMPAIWALNAKIPRTLQYGDASCSCWGSGCGEFDILETLSPGSKFLKSTVHTNEPCGDSDYVLRPTSDSIKVAVIFSSATSALHVEVLSDSANFSSHLTPTQIDNMVNSITEKAVSRFHL</sequence>
<keyword evidence="4 8" id="KW-0732">Signal</keyword>
<keyword evidence="7" id="KW-0961">Cell wall biogenesis/degradation</keyword>
<dbReference type="EC" id="3.2.1.39" evidence="3"/>
<dbReference type="OrthoDB" id="118256at2759"/>
<comment type="catalytic activity">
    <reaction evidence="1">
        <text>Hydrolysis of (1-&gt;3)-beta-D-glucosidic linkages in (1-&gt;3)-beta-D-glucans.</text>
        <dbReference type="EC" id="3.2.1.39"/>
    </reaction>
</comment>
<evidence type="ECO:0000256" key="6">
    <source>
        <dbReference type="ARBA" id="ARBA00023295"/>
    </source>
</evidence>
<evidence type="ECO:0000256" key="8">
    <source>
        <dbReference type="SAM" id="SignalP"/>
    </source>
</evidence>
<dbReference type="Proteomes" id="UP000824998">
    <property type="component" value="Unassembled WGS sequence"/>
</dbReference>
<dbReference type="AlphaFoldDB" id="A0A9P8C1S0"/>
<dbReference type="GO" id="GO:0042973">
    <property type="term" value="F:glucan endo-1,3-beta-D-glucosidase activity"/>
    <property type="evidence" value="ECO:0007669"/>
    <property type="project" value="UniProtKB-EC"/>
</dbReference>
<dbReference type="Pfam" id="PF10290">
    <property type="entry name" value="YJL171C_Tos1_N"/>
    <property type="match status" value="1"/>
</dbReference>
<accession>A0A9P8C1S0</accession>
<protein>
    <recommendedName>
        <fullName evidence="3">glucan endo-1,3-beta-D-glucosidase</fullName>
        <ecNumber evidence="3">3.2.1.39</ecNumber>
    </recommendedName>
</protein>
<dbReference type="Pfam" id="PF10287">
    <property type="entry name" value="YJL171C_Tos1_C"/>
    <property type="match status" value="1"/>
</dbReference>
<name>A0A9P8C1S0_9HELO</name>
<feature type="domain" description="Cell wall protein YJL171C/Tos1 N-terminal" evidence="10">
    <location>
        <begin position="41"/>
        <end position="102"/>
    </location>
</feature>
<reference evidence="11" key="1">
    <citation type="journal article" date="2021" name="IMA Fungus">
        <title>Genomic characterization of three marine fungi, including Emericellopsis atlantica sp. nov. with signatures of a generalist lifestyle and marine biomass degradation.</title>
        <authorList>
            <person name="Hagestad O.C."/>
            <person name="Hou L."/>
            <person name="Andersen J.H."/>
            <person name="Hansen E.H."/>
            <person name="Altermark B."/>
            <person name="Li C."/>
            <person name="Kuhnert E."/>
            <person name="Cox R.J."/>
            <person name="Crous P.W."/>
            <person name="Spatafora J.W."/>
            <person name="Lail K."/>
            <person name="Amirebrahimi M."/>
            <person name="Lipzen A."/>
            <person name="Pangilinan J."/>
            <person name="Andreopoulos W."/>
            <person name="Hayes R.D."/>
            <person name="Ng V."/>
            <person name="Grigoriev I.V."/>
            <person name="Jackson S.A."/>
            <person name="Sutton T.D.S."/>
            <person name="Dobson A.D.W."/>
            <person name="Rama T."/>
        </authorList>
    </citation>
    <scope>NUCLEOTIDE SEQUENCE</scope>
    <source>
        <strain evidence="11">TRa018bII</strain>
    </source>
</reference>
<dbReference type="PANTHER" id="PTHR31737:SF2">
    <property type="entry name" value="PROTEIN TOS1"/>
    <property type="match status" value="1"/>
</dbReference>
<dbReference type="InterPro" id="IPR018805">
    <property type="entry name" value="YJL171C/Tos1_C"/>
</dbReference>
<dbReference type="GO" id="GO:0009277">
    <property type="term" value="C:fungal-type cell wall"/>
    <property type="evidence" value="ECO:0007669"/>
    <property type="project" value="TreeGrafter"/>
</dbReference>
<proteinExistence type="inferred from homology"/>
<keyword evidence="12" id="KW-1185">Reference proteome</keyword>
<feature type="signal peptide" evidence="8">
    <location>
        <begin position="1"/>
        <end position="21"/>
    </location>
</feature>
<feature type="domain" description="Cell wall protein YJL171C/Tos1 C-terminal" evidence="9">
    <location>
        <begin position="251"/>
        <end position="471"/>
    </location>
</feature>
<evidence type="ECO:0000259" key="10">
    <source>
        <dbReference type="Pfam" id="PF10290"/>
    </source>
</evidence>
<comment type="similarity">
    <text evidence="2">Belongs to the PGA52 family.</text>
</comment>